<feature type="transmembrane region" description="Helical" evidence="16">
    <location>
        <begin position="585"/>
        <end position="605"/>
    </location>
</feature>
<keyword evidence="6 14" id="KW-0547">Nucleotide-binding</keyword>
<feature type="region of interest" description="Disordered" evidence="17">
    <location>
        <begin position="79"/>
        <end position="121"/>
    </location>
</feature>
<dbReference type="PANTHER" id="PTHR43185:SF1">
    <property type="entry name" value="FE(2+) TRANSPORTER FEOB"/>
    <property type="match status" value="1"/>
</dbReference>
<feature type="transmembrane region" description="Helical" evidence="16">
    <location>
        <begin position="787"/>
        <end position="810"/>
    </location>
</feature>
<dbReference type="PRINTS" id="PR00326">
    <property type="entry name" value="GTP1OBG"/>
</dbReference>
<evidence type="ECO:0000256" key="8">
    <source>
        <dbReference type="ARBA" id="ARBA00023004"/>
    </source>
</evidence>
<comment type="subcellular location">
    <subcellularLocation>
        <location evidence="16">Cell inner membrane</location>
        <topology evidence="16">Multi-pass membrane protein</topology>
    </subcellularLocation>
    <subcellularLocation>
        <location evidence="1">Cell membrane</location>
        <topology evidence="1">Multi-pass membrane protein</topology>
    </subcellularLocation>
</comment>
<keyword evidence="15" id="KW-0479">Metal-binding</keyword>
<dbReference type="InterPro" id="IPR003373">
    <property type="entry name" value="Fe2_transport_prot-B"/>
</dbReference>
<evidence type="ECO:0000256" key="14">
    <source>
        <dbReference type="PIRSR" id="PIRSR603373-1"/>
    </source>
</evidence>
<dbReference type="InterPro" id="IPR030389">
    <property type="entry name" value="G_FEOB_dom"/>
</dbReference>
<dbReference type="RefSeq" id="WP_018964876.1">
    <property type="nucleotide sequence ID" value="NZ_JQJE01000008.1"/>
</dbReference>
<dbReference type="InterPro" id="IPR011640">
    <property type="entry name" value="Fe2_transport_prot_B_C"/>
</dbReference>
<keyword evidence="2 16" id="KW-0813">Transport</keyword>
<protein>
    <recommendedName>
        <fullName evidence="12 13">Ferrous iron transport protein B</fullName>
    </recommendedName>
</protein>
<evidence type="ECO:0000256" key="3">
    <source>
        <dbReference type="ARBA" id="ARBA00022475"/>
    </source>
</evidence>
<feature type="binding site" evidence="15">
    <location>
        <position position="148"/>
    </location>
    <ligand>
        <name>Mg(2+)</name>
        <dbReference type="ChEBI" id="CHEBI:18420"/>
        <label>2</label>
    </ligand>
</feature>
<keyword evidence="5 16" id="KW-0812">Transmembrane</keyword>
<feature type="binding site" evidence="14">
    <location>
        <begin position="180"/>
        <end position="183"/>
    </location>
    <ligand>
        <name>GTP</name>
        <dbReference type="ChEBI" id="CHEBI:37565"/>
        <label>1</label>
    </ligand>
</feature>
<evidence type="ECO:0000313" key="20">
    <source>
        <dbReference type="Proteomes" id="UP000030146"/>
    </source>
</evidence>
<dbReference type="NCBIfam" id="TIGR00231">
    <property type="entry name" value="small_GTP"/>
    <property type="match status" value="1"/>
</dbReference>
<dbReference type="InterPro" id="IPR008988">
    <property type="entry name" value="Transcriptional_repressor_C"/>
</dbReference>
<dbReference type="InterPro" id="IPR011642">
    <property type="entry name" value="Gate_dom"/>
</dbReference>
<evidence type="ECO:0000256" key="11">
    <source>
        <dbReference type="ARBA" id="ARBA00023136"/>
    </source>
</evidence>
<dbReference type="GO" id="GO:0015093">
    <property type="term" value="F:ferrous iron transmembrane transporter activity"/>
    <property type="evidence" value="ECO:0007669"/>
    <property type="project" value="UniProtKB-UniRule"/>
</dbReference>
<evidence type="ECO:0000256" key="16">
    <source>
        <dbReference type="RuleBase" id="RU362098"/>
    </source>
</evidence>
<dbReference type="Gene3D" id="1.10.287.1770">
    <property type="match status" value="1"/>
</dbReference>
<organism evidence="19 20">
    <name type="scientific">Porphyromonas gulae</name>
    <dbReference type="NCBI Taxonomy" id="111105"/>
    <lineage>
        <taxon>Bacteria</taxon>
        <taxon>Pseudomonadati</taxon>
        <taxon>Bacteroidota</taxon>
        <taxon>Bacteroidia</taxon>
        <taxon>Bacteroidales</taxon>
        <taxon>Porphyromonadaceae</taxon>
        <taxon>Porphyromonas</taxon>
    </lineage>
</organism>
<keyword evidence="7 16" id="KW-1133">Transmembrane helix</keyword>
<dbReference type="Proteomes" id="UP000030146">
    <property type="component" value="Unassembled WGS sequence"/>
</dbReference>
<keyword evidence="15" id="KW-0460">Magnesium</keyword>
<dbReference type="NCBIfam" id="TIGR00437">
    <property type="entry name" value="feoB"/>
    <property type="match status" value="1"/>
</dbReference>
<evidence type="ECO:0000256" key="15">
    <source>
        <dbReference type="PIRSR" id="PIRSR603373-2"/>
    </source>
</evidence>
<dbReference type="Pfam" id="PF02421">
    <property type="entry name" value="FeoB_N"/>
    <property type="match status" value="1"/>
</dbReference>
<keyword evidence="8 16" id="KW-0408">Iron</keyword>
<keyword evidence="20" id="KW-1185">Reference proteome</keyword>
<evidence type="ECO:0000256" key="7">
    <source>
        <dbReference type="ARBA" id="ARBA00022989"/>
    </source>
</evidence>
<feature type="binding site" evidence="15">
    <location>
        <position position="145"/>
    </location>
    <ligand>
        <name>Mg(2+)</name>
        <dbReference type="ChEBI" id="CHEBI:18420"/>
        <label>2</label>
    </ligand>
</feature>
<feature type="binding site" evidence="14">
    <location>
        <begin position="134"/>
        <end position="141"/>
    </location>
    <ligand>
        <name>GTP</name>
        <dbReference type="ChEBI" id="CHEBI:37565"/>
        <label>1</label>
    </ligand>
</feature>
<dbReference type="InterPro" id="IPR006073">
    <property type="entry name" value="GTP-bd"/>
</dbReference>
<dbReference type="InterPro" id="IPR050860">
    <property type="entry name" value="FeoB_GTPase"/>
</dbReference>
<dbReference type="InterPro" id="IPR027417">
    <property type="entry name" value="P-loop_NTPase"/>
</dbReference>
<evidence type="ECO:0000256" key="4">
    <source>
        <dbReference type="ARBA" id="ARBA00022496"/>
    </source>
</evidence>
<feature type="transmembrane region" description="Helical" evidence="16">
    <location>
        <begin position="643"/>
        <end position="664"/>
    </location>
</feature>
<feature type="binding site" evidence="15">
    <location>
        <position position="149"/>
    </location>
    <ligand>
        <name>Mg(2+)</name>
        <dbReference type="ChEBI" id="CHEBI:18420"/>
        <label>2</label>
    </ligand>
</feature>
<evidence type="ECO:0000256" key="5">
    <source>
        <dbReference type="ARBA" id="ARBA00022692"/>
    </source>
</evidence>
<dbReference type="Pfam" id="PF07670">
    <property type="entry name" value="Gate"/>
    <property type="match status" value="2"/>
</dbReference>
<keyword evidence="4 16" id="KW-0410">Iron transport</keyword>
<dbReference type="Pfam" id="PF04023">
    <property type="entry name" value="FeoA"/>
    <property type="match status" value="1"/>
</dbReference>
<dbReference type="Pfam" id="PF17910">
    <property type="entry name" value="FeoB_Cyto"/>
    <property type="match status" value="1"/>
</dbReference>
<dbReference type="PANTHER" id="PTHR43185">
    <property type="entry name" value="FERROUS IRON TRANSPORT PROTEIN B"/>
    <property type="match status" value="1"/>
</dbReference>
<dbReference type="Pfam" id="PF07664">
    <property type="entry name" value="FeoB_C"/>
    <property type="match status" value="1"/>
</dbReference>
<evidence type="ECO:0000256" key="10">
    <source>
        <dbReference type="ARBA" id="ARBA00023134"/>
    </source>
</evidence>
<dbReference type="GO" id="GO:0046914">
    <property type="term" value="F:transition metal ion binding"/>
    <property type="evidence" value="ECO:0007669"/>
    <property type="project" value="InterPro"/>
</dbReference>
<comment type="caution">
    <text evidence="16">Lacks conserved residue(s) required for the propagation of feature annotation.</text>
</comment>
<dbReference type="CDD" id="cd01879">
    <property type="entry name" value="FeoB"/>
    <property type="match status" value="1"/>
</dbReference>
<feature type="domain" description="FeoB-type G" evidence="18">
    <location>
        <begin position="127"/>
        <end position="290"/>
    </location>
</feature>
<keyword evidence="10 14" id="KW-0342">GTP-binding</keyword>
<keyword evidence="11 16" id="KW-0472">Membrane</keyword>
<dbReference type="SUPFAM" id="SSF50037">
    <property type="entry name" value="C-terminal domain of transcriptional repressors"/>
    <property type="match status" value="1"/>
</dbReference>
<dbReference type="AlphaFoldDB" id="A0A0A2EQJ4"/>
<dbReference type="InterPro" id="IPR038157">
    <property type="entry name" value="FeoA_core_dom"/>
</dbReference>
<feature type="transmembrane region" description="Helical" evidence="16">
    <location>
        <begin position="419"/>
        <end position="440"/>
    </location>
</feature>
<feature type="binding site" evidence="14">
    <location>
        <begin position="159"/>
        <end position="163"/>
    </location>
    <ligand>
        <name>GTP</name>
        <dbReference type="ChEBI" id="CHEBI:37565"/>
        <label>1</label>
    </ligand>
</feature>
<feature type="transmembrane region" description="Helical" evidence="16">
    <location>
        <begin position="474"/>
        <end position="496"/>
    </location>
</feature>
<dbReference type="InterPro" id="IPR005225">
    <property type="entry name" value="Small_GTP-bd"/>
</dbReference>
<dbReference type="EMBL" id="JRAK01000011">
    <property type="protein sequence ID" value="KGN94567.1"/>
    <property type="molecule type" value="Genomic_DNA"/>
</dbReference>
<keyword evidence="9" id="KW-0406">Ion transport</keyword>
<evidence type="ECO:0000256" key="17">
    <source>
        <dbReference type="SAM" id="MobiDB-lite"/>
    </source>
</evidence>
<sequence length="845" mass="94448">MRLSELHTGDQAVIVRVEGRGVFRKRILEMGFVHGKTITVVQCAPLRDPVYYRIMDYNVSLRREDAAKIEVELISSNATSSSAENGEGEQLAMSASNGSVSTNTAESFQPDTDDSARGTDVKPNGHVIRVALIGNPNCGKTSIFNRASGAHEHVGNYSGVTVEAKEGLFRHKDYKIEIIDLPGTYSLSPYSPEELYIRQYLSEETRPDLVLNVVDTCNLERNLYLTLQLKEMGLPVVIALNMFDEFEKKGDTFDYPALSAMLGIPMVPTVGRTGQGLPELFDTLISIHEGRNKIIRPIRINYGSIIEPAVEALTEKIKNQLSLPYSLPARYIAVKLLEGDKEMNRFVGEQPKGLFILSARDFALREIDEHLTVASDAESVITDQRYGFIAGALKETYRSSYKQLKTLTDKIDHIVTHRVLGFPLFLLFMFIMFEATFVLGQYPMDWIEAGVGWIGSMVNTFMPDGSFKDLIVDGVIGGVGGVIVFLPNILILYFFISLMEDSGYMARAAFIMDKIMHRMGLHGKSFIPLIMGFGCNVPAIMATRTIESKQSRMITMLVTPLMSCSARLPVYLLLAGAFFPDSAGLVLFGLYFLGILLAVLLARLFKKTLFKVEDVPFVMELPPYRMPTSRSVIVHMWNKAAQYLRKMGSIILLASIVIWFLSYYPRYSEEAVLISQIEQIEGNPLLDEEEKTSQKEELNRKAHIEQQEQSYIGRFGKAVQPVLAPIGFDWKMSVSLLTGMAAKEVVVSTLGVIYTGDSDDSDEAAQRLGERIREDRDAEGNHTFSPIIALALMAFVLIYFPCIATVVAIGRESGHWKWAAFSIIYSCSLAWIVSFLIYRIGILFF</sequence>
<evidence type="ECO:0000256" key="9">
    <source>
        <dbReference type="ARBA" id="ARBA00023065"/>
    </source>
</evidence>
<feature type="transmembrane region" description="Helical" evidence="16">
    <location>
        <begin position="554"/>
        <end position="579"/>
    </location>
</feature>
<dbReference type="SMART" id="SM00899">
    <property type="entry name" value="FeoA"/>
    <property type="match status" value="1"/>
</dbReference>
<comment type="caution">
    <text evidence="19">The sequence shown here is derived from an EMBL/GenBank/DDBJ whole genome shotgun (WGS) entry which is preliminary data.</text>
</comment>
<keyword evidence="3" id="KW-1003">Cell membrane</keyword>
<dbReference type="Gene3D" id="3.40.50.300">
    <property type="entry name" value="P-loop containing nucleotide triphosphate hydrolases"/>
    <property type="match status" value="1"/>
</dbReference>
<evidence type="ECO:0000259" key="18">
    <source>
        <dbReference type="PROSITE" id="PS51711"/>
    </source>
</evidence>
<dbReference type="SUPFAM" id="SSF52540">
    <property type="entry name" value="P-loop containing nucleoside triphosphate hydrolases"/>
    <property type="match status" value="1"/>
</dbReference>
<evidence type="ECO:0000256" key="2">
    <source>
        <dbReference type="ARBA" id="ARBA00022448"/>
    </source>
</evidence>
<dbReference type="PATRIC" id="fig|111105.18.peg.1772"/>
<evidence type="ECO:0000256" key="1">
    <source>
        <dbReference type="ARBA" id="ARBA00004651"/>
    </source>
</evidence>
<gene>
    <name evidence="19" type="ORF">HR15_00635</name>
</gene>
<dbReference type="PROSITE" id="PS51711">
    <property type="entry name" value="G_FEOB"/>
    <property type="match status" value="1"/>
</dbReference>
<dbReference type="InterPro" id="IPR007167">
    <property type="entry name" value="Fe-transptr_FeoA-like"/>
</dbReference>
<evidence type="ECO:0000256" key="6">
    <source>
        <dbReference type="ARBA" id="ARBA00022741"/>
    </source>
</evidence>
<evidence type="ECO:0000256" key="13">
    <source>
        <dbReference type="NCBIfam" id="TIGR00437"/>
    </source>
</evidence>
<feature type="transmembrane region" description="Helical" evidence="16">
    <location>
        <begin position="822"/>
        <end position="844"/>
    </location>
</feature>
<feature type="compositionally biased region" description="Polar residues" evidence="17">
    <location>
        <begin position="93"/>
        <end position="110"/>
    </location>
</feature>
<evidence type="ECO:0000313" key="19">
    <source>
        <dbReference type="EMBL" id="KGN94567.1"/>
    </source>
</evidence>
<accession>A0A0A2EQJ4</accession>
<name>A0A0A2EQJ4_9PORP</name>
<dbReference type="GO" id="GO:0005525">
    <property type="term" value="F:GTP binding"/>
    <property type="evidence" value="ECO:0007669"/>
    <property type="project" value="UniProtKB-KW"/>
</dbReference>
<dbReference type="InterPro" id="IPR041069">
    <property type="entry name" value="FeoB_Cyto"/>
</dbReference>
<dbReference type="Gene3D" id="2.30.30.90">
    <property type="match status" value="1"/>
</dbReference>
<dbReference type="GO" id="GO:0005886">
    <property type="term" value="C:plasma membrane"/>
    <property type="evidence" value="ECO:0007669"/>
    <property type="project" value="UniProtKB-SubCell"/>
</dbReference>
<evidence type="ECO:0000256" key="12">
    <source>
        <dbReference type="ARBA" id="ARBA00031200"/>
    </source>
</evidence>
<comment type="function">
    <text evidence="16">Probable transporter of a GTP-driven Fe(2+) uptake system.</text>
</comment>
<proteinExistence type="inferred from homology"/>
<feature type="binding site" evidence="14">
    <location>
        <begin position="241"/>
        <end position="244"/>
    </location>
    <ligand>
        <name>GTP</name>
        <dbReference type="ChEBI" id="CHEBI:37565"/>
        <label>1</label>
    </ligand>
</feature>
<reference evidence="19 20" key="1">
    <citation type="submission" date="2014-08" db="EMBL/GenBank/DDBJ databases">
        <title>Porphyromonas gulae strain:COT-052_OH3439 Genome sequencing.</title>
        <authorList>
            <person name="Wallis C."/>
            <person name="Deusch O."/>
            <person name="O'Flynn C."/>
            <person name="Davis I."/>
            <person name="Jospin G."/>
            <person name="Darling A.E."/>
            <person name="Coil D.A."/>
            <person name="Alexiev A."/>
            <person name="Horsfall A."/>
            <person name="Kirkwood N."/>
            <person name="Harris S."/>
            <person name="Eisen J.A."/>
        </authorList>
    </citation>
    <scope>NUCLEOTIDE SEQUENCE [LARGE SCALE GENOMIC DNA]</scope>
    <source>
        <strain evidence="20">COT-052 OH3439</strain>
    </source>
</reference>
<comment type="similarity">
    <text evidence="16">Belongs to the TRAFAC class TrmE-Era-EngA-EngB-Septin-like GTPase superfamily. FeoB GTPase (TC 9.A.8) family.</text>
</comment>